<reference evidence="1 2" key="1">
    <citation type="journal article" date="2018" name="Mol. Biol. Evol.">
        <title>Broad Genomic Sampling Reveals a Smut Pathogenic Ancestry of the Fungal Clade Ustilaginomycotina.</title>
        <authorList>
            <person name="Kijpornyongpan T."/>
            <person name="Mondo S.J."/>
            <person name="Barry K."/>
            <person name="Sandor L."/>
            <person name="Lee J."/>
            <person name="Lipzen A."/>
            <person name="Pangilinan J."/>
            <person name="LaButti K."/>
            <person name="Hainaut M."/>
            <person name="Henrissat B."/>
            <person name="Grigoriev I.V."/>
            <person name="Spatafora J.W."/>
            <person name="Aime M.C."/>
        </authorList>
    </citation>
    <scope>NUCLEOTIDE SEQUENCE [LARGE SCALE GENOMIC DNA]</scope>
    <source>
        <strain evidence="1 2">SA 807</strain>
    </source>
</reference>
<keyword evidence="2" id="KW-1185">Reference proteome</keyword>
<gene>
    <name evidence="1" type="ORF">IE53DRAFT_311796</name>
</gene>
<organism evidence="1 2">
    <name type="scientific">Violaceomyces palustris</name>
    <dbReference type="NCBI Taxonomy" id="1673888"/>
    <lineage>
        <taxon>Eukaryota</taxon>
        <taxon>Fungi</taxon>
        <taxon>Dikarya</taxon>
        <taxon>Basidiomycota</taxon>
        <taxon>Ustilaginomycotina</taxon>
        <taxon>Ustilaginomycetes</taxon>
        <taxon>Violaceomycetales</taxon>
        <taxon>Violaceomycetaceae</taxon>
        <taxon>Violaceomyces</taxon>
    </lineage>
</organism>
<name>A0ACD0P3D0_9BASI</name>
<proteinExistence type="predicted"/>
<accession>A0ACD0P3D0</accession>
<dbReference type="Proteomes" id="UP000245626">
    <property type="component" value="Unassembled WGS sequence"/>
</dbReference>
<sequence>MTAQSGSEEKEARWQQEEKRSEDVIWVEFEPGDPENPFNFSNTRKWVMTILAVFFTAEVAATASAYVSGIPSMERDLGYENEELSMLGISIYALGFSLPPLVLAPLSEVFGRNVMYLSCHLLYTILFLGVGFAQNIQTVLICRFLGGAMGSTGSTMVGGTISDLWKSSERGQPMALFATAAIVGTGFGPVWSGFVEQNSKLEWRWIQHIQCIYTAVGFVILAVFLKETRGTILLIRRARMLRKETGDQRYRARAEDETASIPTLIRNSLTRPIIYLFTEPIVTSFSLWIAFVWGFMYMLLESVGLVAGLHNYGPGITGLLFLSIVVAGIVGNLINPIQEKLYEKNVSKKGPEARLYLAGVGAFLFPIGCFIYGWTAYPDVSIAGPMVGVVVLMIGVYNIYLAVFNYLADTYLIYASSALAAQSFARNIFGFIFPLFVKQMYKRLGYQWASTLAGILGAVLGAVPFVLYFWGQSIRKRSKVYNQIQKTYAN</sequence>
<dbReference type="EMBL" id="KZ819767">
    <property type="protein sequence ID" value="PWN52608.1"/>
    <property type="molecule type" value="Genomic_DNA"/>
</dbReference>
<evidence type="ECO:0000313" key="2">
    <source>
        <dbReference type="Proteomes" id="UP000245626"/>
    </source>
</evidence>
<evidence type="ECO:0000313" key="1">
    <source>
        <dbReference type="EMBL" id="PWN52608.1"/>
    </source>
</evidence>
<protein>
    <submittedName>
        <fullName evidence="1">MFS general substrate transporter</fullName>
    </submittedName>
</protein>